<dbReference type="AlphaFoldDB" id="A0A7Y0L618"/>
<keyword evidence="2" id="KW-1185">Reference proteome</keyword>
<gene>
    <name evidence="1" type="ORF">HIJ39_09425</name>
</gene>
<dbReference type="RefSeq" id="WP_169099010.1">
    <property type="nucleotide sequence ID" value="NZ_JABBVZ010000026.1"/>
</dbReference>
<dbReference type="Proteomes" id="UP000533476">
    <property type="component" value="Unassembled WGS sequence"/>
</dbReference>
<name>A0A7Y0L618_9FIRM</name>
<protein>
    <submittedName>
        <fullName evidence="1">Uncharacterized protein</fullName>
    </submittedName>
</protein>
<reference evidence="1 2" key="1">
    <citation type="submission" date="2020-04" db="EMBL/GenBank/DDBJ databases">
        <authorList>
            <person name="Zhang R."/>
            <person name="Schippers A."/>
        </authorList>
    </citation>
    <scope>NUCLEOTIDE SEQUENCE [LARGE SCALE GENOMIC DNA]</scope>
    <source>
        <strain evidence="1 2">DSM 109850</strain>
    </source>
</reference>
<evidence type="ECO:0000313" key="2">
    <source>
        <dbReference type="Proteomes" id="UP000533476"/>
    </source>
</evidence>
<comment type="caution">
    <text evidence="1">The sequence shown here is derived from an EMBL/GenBank/DDBJ whole genome shotgun (WGS) entry which is preliminary data.</text>
</comment>
<accession>A0A7Y0L618</accession>
<sequence length="319" mass="36009">MKIVASGHEGVDQFLAQEAPKTVIQVRSWSEAVQAMDKAEAVLVGERIPDFDMALEWLLDRPHRAGGPEVVIWVGEKFSHSRWEELQGRAEVWRGEIDADRLRRWWASSDLTSLVLPQRFTVVSVFPYPPLKPLVECLGALARKQWGPGGGWVDLDEAGAGASLYVAPRVFERGEYLFERWRALAVDGLWVIPAPPPWRPGSAVPENADLDRMLNLPWAWQGLYLGSRIGRREALYVVSRVEHMMVWASQDTSERVLQNTREFCRLYQPQLHVSVLSPDTLRASPAEPECDSGRPRLGVRAWMAHARAKTKGKGFDVNV</sequence>
<dbReference type="EMBL" id="JABBVZ010000026">
    <property type="protein sequence ID" value="NMP22569.1"/>
    <property type="molecule type" value="Genomic_DNA"/>
</dbReference>
<organism evidence="1 2">
    <name type="scientific">Sulfobacillus harzensis</name>
    <dbReference type="NCBI Taxonomy" id="2729629"/>
    <lineage>
        <taxon>Bacteria</taxon>
        <taxon>Bacillati</taxon>
        <taxon>Bacillota</taxon>
        <taxon>Clostridia</taxon>
        <taxon>Eubacteriales</taxon>
        <taxon>Clostridiales Family XVII. Incertae Sedis</taxon>
        <taxon>Sulfobacillus</taxon>
    </lineage>
</organism>
<proteinExistence type="predicted"/>
<evidence type="ECO:0000313" key="1">
    <source>
        <dbReference type="EMBL" id="NMP22569.1"/>
    </source>
</evidence>